<dbReference type="SUPFAM" id="SSF53901">
    <property type="entry name" value="Thiolase-like"/>
    <property type="match status" value="2"/>
</dbReference>
<dbReference type="PIRSF" id="PIRSF000429">
    <property type="entry name" value="Ac-CoA_Ac_transf"/>
    <property type="match status" value="1"/>
</dbReference>
<dbReference type="PANTHER" id="PTHR43365:SF1">
    <property type="entry name" value="ACETYL-COA C-ACYLTRANSFERASE"/>
    <property type="match status" value="1"/>
</dbReference>
<dbReference type="InterPro" id="IPR016039">
    <property type="entry name" value="Thiolase-like"/>
</dbReference>
<evidence type="ECO:0000313" key="5">
    <source>
        <dbReference type="EMBL" id="AZU03776.1"/>
    </source>
</evidence>
<dbReference type="KEGG" id="gak:X907_1241"/>
<keyword evidence="3 4" id="KW-0012">Acyltransferase</keyword>
<dbReference type="InterPro" id="IPR020616">
    <property type="entry name" value="Thiolase_N"/>
</dbReference>
<reference evidence="5 6" key="1">
    <citation type="submission" date="2016-12" db="EMBL/GenBank/DDBJ databases">
        <title>The genome of dimorphic prosthecate Glycocaulis alkaliphilus 6b-8t, isolated from crude oil dictates its adaptability in petroleum environments.</title>
        <authorList>
            <person name="Wu X.-L."/>
            <person name="Geng S."/>
        </authorList>
    </citation>
    <scope>NUCLEOTIDE SEQUENCE [LARGE SCALE GENOMIC DNA]</scope>
    <source>
        <strain evidence="5 6">6B-8</strain>
    </source>
</reference>
<dbReference type="RefSeq" id="WP_127566251.1">
    <property type="nucleotide sequence ID" value="NZ_BMFB01000005.1"/>
</dbReference>
<name>A0A3T0E9A7_9PROT</name>
<dbReference type="OrthoDB" id="7623727at2"/>
<evidence type="ECO:0000256" key="4">
    <source>
        <dbReference type="RuleBase" id="RU003557"/>
    </source>
</evidence>
<evidence type="ECO:0000256" key="3">
    <source>
        <dbReference type="ARBA" id="ARBA00023315"/>
    </source>
</evidence>
<dbReference type="PROSITE" id="PS00737">
    <property type="entry name" value="THIOLASE_2"/>
    <property type="match status" value="1"/>
</dbReference>
<organism evidence="5 6">
    <name type="scientific">Glycocaulis alkaliphilus</name>
    <dbReference type="NCBI Taxonomy" id="1434191"/>
    <lineage>
        <taxon>Bacteria</taxon>
        <taxon>Pseudomonadati</taxon>
        <taxon>Pseudomonadota</taxon>
        <taxon>Alphaproteobacteria</taxon>
        <taxon>Maricaulales</taxon>
        <taxon>Maricaulaceae</taxon>
        <taxon>Glycocaulis</taxon>
    </lineage>
</organism>
<gene>
    <name evidence="5" type="ORF">X907_1241</name>
</gene>
<accession>A0A3T0E9A7</accession>
<evidence type="ECO:0000313" key="6">
    <source>
        <dbReference type="Proteomes" id="UP000286954"/>
    </source>
</evidence>
<dbReference type="InterPro" id="IPR020617">
    <property type="entry name" value="Thiolase_C"/>
</dbReference>
<dbReference type="Pfam" id="PF02803">
    <property type="entry name" value="Thiolase_C"/>
    <property type="match status" value="1"/>
</dbReference>
<dbReference type="PANTHER" id="PTHR43365">
    <property type="entry name" value="BLR7806 PROTEIN"/>
    <property type="match status" value="1"/>
</dbReference>
<proteinExistence type="inferred from homology"/>
<dbReference type="Gene3D" id="3.40.47.10">
    <property type="match status" value="2"/>
</dbReference>
<dbReference type="NCBIfam" id="TIGR01930">
    <property type="entry name" value="AcCoA-C-Actrans"/>
    <property type="match status" value="1"/>
</dbReference>
<dbReference type="InterPro" id="IPR020613">
    <property type="entry name" value="Thiolase_CS"/>
</dbReference>
<dbReference type="InterPro" id="IPR002155">
    <property type="entry name" value="Thiolase"/>
</dbReference>
<dbReference type="EMBL" id="CP018911">
    <property type="protein sequence ID" value="AZU03776.1"/>
    <property type="molecule type" value="Genomic_DNA"/>
</dbReference>
<evidence type="ECO:0000256" key="2">
    <source>
        <dbReference type="ARBA" id="ARBA00022679"/>
    </source>
</evidence>
<evidence type="ECO:0000256" key="1">
    <source>
        <dbReference type="ARBA" id="ARBA00010982"/>
    </source>
</evidence>
<protein>
    <submittedName>
        <fullName evidence="5">Acetyl-CoA acyltransferase</fullName>
    </submittedName>
</protein>
<dbReference type="GO" id="GO:0003988">
    <property type="term" value="F:acetyl-CoA C-acyltransferase activity"/>
    <property type="evidence" value="ECO:0007669"/>
    <property type="project" value="UniProtKB-ARBA"/>
</dbReference>
<dbReference type="Pfam" id="PF00108">
    <property type="entry name" value="Thiolase_N"/>
    <property type="match status" value="1"/>
</dbReference>
<keyword evidence="6" id="KW-1185">Reference proteome</keyword>
<dbReference type="Proteomes" id="UP000286954">
    <property type="component" value="Chromosome"/>
</dbReference>
<keyword evidence="2 4" id="KW-0808">Transferase</keyword>
<dbReference type="CDD" id="cd00751">
    <property type="entry name" value="thiolase"/>
    <property type="match status" value="1"/>
</dbReference>
<comment type="similarity">
    <text evidence="1 4">Belongs to the thiolase-like superfamily. Thiolase family.</text>
</comment>
<dbReference type="AlphaFoldDB" id="A0A3T0E9A7"/>
<sequence length="402" mass="41557">MTDTYIYDAVRSPRGKAKEDGGLAALKPHELTGQIIAALEARNGTDALQRAAGLTLGCVGQVGAQGGHLALVTRMHAGLPSSVRALTINNYCVSGLTAVGLAANETMAADDDRLRLAGGVEMMSAVPFMGDKAFYYADPKTASALRYVPVVLSADLMATMEGFTKEELDTVTARSHQRAAAAREKGGLDEVIAIKDAEGQTALAHDESVRAGTTVEGLARFAPAFAEMGAAGFDAVMLKARPELKEISHVHSVANCPPVCDGAALALVGSKAAGEAAGIKPKARIRAFTEASADPVLQLTAGFAAMDQLLARTGLKLSDFDRIEFMEAFAATPVKFERDYAPDLDRVNPEGGHLAMGHPMGASGGILLATMVAGLERSGGSLGLVVAHGGSGVGSAMVVERV</sequence>